<sequence>MKEIKNIIKVPGLNFNVHLMRKAFRALSKTHEFDDGGGKVKYIAGIALNRISGNEKSTKGKNIWGRYWTTLENGKEVERADFIDEEAYKEFIEDYKETYFEYIYNVLSKRYQLGRVRILKKEPRSTLSWHRDPEPRLHIPIITNLGSRIVVKDEAIHMPADGSVWIINATQYHTAFNGGEENRVHLVATLPTYKMN</sequence>
<name>A0A382SR86_9ZZZZ</name>
<gene>
    <name evidence="2" type="ORF">METZ01_LOCUS364859</name>
</gene>
<protein>
    <recommendedName>
        <fullName evidence="1">Aspartyl/asparaginy/proline hydroxylase domain-containing protein</fullName>
    </recommendedName>
</protein>
<evidence type="ECO:0000259" key="1">
    <source>
        <dbReference type="Pfam" id="PF05118"/>
    </source>
</evidence>
<dbReference type="SUPFAM" id="SSF51197">
    <property type="entry name" value="Clavaminate synthase-like"/>
    <property type="match status" value="1"/>
</dbReference>
<feature type="domain" description="Aspartyl/asparaginy/proline hydroxylase" evidence="1">
    <location>
        <begin position="107"/>
        <end position="188"/>
    </location>
</feature>
<accession>A0A382SR86</accession>
<dbReference type="EMBL" id="UINC01130747">
    <property type="protein sequence ID" value="SVD12005.1"/>
    <property type="molecule type" value="Genomic_DNA"/>
</dbReference>
<dbReference type="InterPro" id="IPR007803">
    <property type="entry name" value="Asp/Arg/Pro-Hydrxlase"/>
</dbReference>
<evidence type="ECO:0000313" key="2">
    <source>
        <dbReference type="EMBL" id="SVD12005.1"/>
    </source>
</evidence>
<dbReference type="Gene3D" id="2.60.120.330">
    <property type="entry name" value="B-lactam Antibiotic, Isopenicillin N Synthase, Chain"/>
    <property type="match status" value="1"/>
</dbReference>
<dbReference type="AlphaFoldDB" id="A0A382SR86"/>
<dbReference type="Pfam" id="PF05118">
    <property type="entry name" value="Asp_Arg_Hydrox"/>
    <property type="match status" value="1"/>
</dbReference>
<dbReference type="InterPro" id="IPR027443">
    <property type="entry name" value="IPNS-like_sf"/>
</dbReference>
<reference evidence="2" key="1">
    <citation type="submission" date="2018-05" db="EMBL/GenBank/DDBJ databases">
        <authorList>
            <person name="Lanie J.A."/>
            <person name="Ng W.-L."/>
            <person name="Kazmierczak K.M."/>
            <person name="Andrzejewski T.M."/>
            <person name="Davidsen T.M."/>
            <person name="Wayne K.J."/>
            <person name="Tettelin H."/>
            <person name="Glass J.I."/>
            <person name="Rusch D."/>
            <person name="Podicherti R."/>
            <person name="Tsui H.-C.T."/>
            <person name="Winkler M.E."/>
        </authorList>
    </citation>
    <scope>NUCLEOTIDE SEQUENCE</scope>
</reference>
<organism evidence="2">
    <name type="scientific">marine metagenome</name>
    <dbReference type="NCBI Taxonomy" id="408172"/>
    <lineage>
        <taxon>unclassified sequences</taxon>
        <taxon>metagenomes</taxon>
        <taxon>ecological metagenomes</taxon>
    </lineage>
</organism>
<proteinExistence type="predicted"/>